<reference evidence="1" key="1">
    <citation type="journal article" date="2017" name="MBio">
        <title>Type VI secretion-mediated competition in the bee gut microbiome.</title>
        <authorList>
            <person name="Steele M.I."/>
            <person name="Kwong W.K."/>
            <person name="Powell J.E."/>
            <person name="Whiteley M."/>
            <person name="Moran N.A."/>
        </authorList>
    </citation>
    <scope>NUCLEOTIDE SEQUENCE [LARGE SCALE GENOMIC DNA]</scope>
    <source>
        <strain evidence="1">WkB273</strain>
    </source>
</reference>
<evidence type="ECO:0000313" key="1">
    <source>
        <dbReference type="EMBL" id="PIT38715.1"/>
    </source>
</evidence>
<sequence length="116" mass="13303">MNTSKTPYSHLTDEELLSYASQVSNDLTESYLEVELRKRLEERLGYVNPNDFKETLYDDLGVSEEEITELVEACKGDLQGAVSVLEMLQKYGYEDDEELQACLDFIVQARSFFNGK</sequence>
<proteinExistence type="predicted"/>
<accession>A0A2N9X6B2</accession>
<comment type="caution">
    <text evidence="1">The sequence shown here is derived from an EMBL/GenBank/DDBJ whole genome shotgun (WGS) entry which is preliminary data.</text>
</comment>
<keyword evidence="2" id="KW-1185">Reference proteome</keyword>
<dbReference type="EMBL" id="MEIL01000029">
    <property type="protein sequence ID" value="PIT38715.1"/>
    <property type="molecule type" value="Genomic_DNA"/>
</dbReference>
<dbReference type="AlphaFoldDB" id="A0A2N9X6B2"/>
<dbReference type="RefSeq" id="WP_100152591.1">
    <property type="nucleotide sequence ID" value="NZ_MEIL01000029.1"/>
</dbReference>
<organism evidence="1 2">
    <name type="scientific">Snodgrassella alvi</name>
    <dbReference type="NCBI Taxonomy" id="1196083"/>
    <lineage>
        <taxon>Bacteria</taxon>
        <taxon>Pseudomonadati</taxon>
        <taxon>Pseudomonadota</taxon>
        <taxon>Betaproteobacteria</taxon>
        <taxon>Neisseriales</taxon>
        <taxon>Neisseriaceae</taxon>
        <taxon>Snodgrassella</taxon>
    </lineage>
</organism>
<protein>
    <submittedName>
        <fullName evidence="1">Uncharacterized protein</fullName>
    </submittedName>
</protein>
<name>A0A2N9X6B2_9NEIS</name>
<evidence type="ECO:0000313" key="2">
    <source>
        <dbReference type="Proteomes" id="UP000230202"/>
    </source>
</evidence>
<dbReference type="Proteomes" id="UP000230202">
    <property type="component" value="Unassembled WGS sequence"/>
</dbReference>
<gene>
    <name evidence="1" type="ORF">BHC54_09400</name>
</gene>